<evidence type="ECO:0000313" key="1">
    <source>
        <dbReference type="EMBL" id="JAH20138.1"/>
    </source>
</evidence>
<dbReference type="AlphaFoldDB" id="A0A0E9QVI9"/>
<dbReference type="EMBL" id="GBXM01040452">
    <property type="protein sequence ID" value="JAH68125.1"/>
    <property type="molecule type" value="Transcribed_RNA"/>
</dbReference>
<proteinExistence type="predicted"/>
<organism evidence="1">
    <name type="scientific">Anguilla anguilla</name>
    <name type="common">European freshwater eel</name>
    <name type="synonym">Muraena anguilla</name>
    <dbReference type="NCBI Taxonomy" id="7936"/>
    <lineage>
        <taxon>Eukaryota</taxon>
        <taxon>Metazoa</taxon>
        <taxon>Chordata</taxon>
        <taxon>Craniata</taxon>
        <taxon>Vertebrata</taxon>
        <taxon>Euteleostomi</taxon>
        <taxon>Actinopterygii</taxon>
        <taxon>Neopterygii</taxon>
        <taxon>Teleostei</taxon>
        <taxon>Anguilliformes</taxon>
        <taxon>Anguillidae</taxon>
        <taxon>Anguilla</taxon>
    </lineage>
</organism>
<name>A0A0E9QVI9_ANGAN</name>
<reference evidence="1" key="2">
    <citation type="journal article" date="2015" name="Fish Shellfish Immunol.">
        <title>Early steps in the European eel (Anguilla anguilla)-Vibrio vulnificus interaction in the gills: Role of the RtxA13 toxin.</title>
        <authorList>
            <person name="Callol A."/>
            <person name="Pajuelo D."/>
            <person name="Ebbesson L."/>
            <person name="Teles M."/>
            <person name="MacKenzie S."/>
            <person name="Amaro C."/>
        </authorList>
    </citation>
    <scope>NUCLEOTIDE SEQUENCE</scope>
</reference>
<sequence length="30" mass="3498">MNLLSLEQRMKPYFSNGPHTTRLNFSAQCI</sequence>
<dbReference type="EMBL" id="GBXM01088439">
    <property type="protein sequence ID" value="JAH20138.1"/>
    <property type="molecule type" value="Transcribed_RNA"/>
</dbReference>
<accession>A0A0E9QVI9</accession>
<protein>
    <submittedName>
        <fullName evidence="1">Uncharacterized protein</fullName>
    </submittedName>
</protein>
<reference evidence="1" key="1">
    <citation type="submission" date="2014-11" db="EMBL/GenBank/DDBJ databases">
        <authorList>
            <person name="Amaro Gonzalez C."/>
        </authorList>
    </citation>
    <scope>NUCLEOTIDE SEQUENCE</scope>
</reference>